<evidence type="ECO:0000256" key="3">
    <source>
        <dbReference type="PROSITE-ProRule" id="PRU00284"/>
    </source>
</evidence>
<dbReference type="RefSeq" id="WP_257215285.1">
    <property type="nucleotide sequence ID" value="NZ_JACCEV010000009.1"/>
</dbReference>
<dbReference type="Gene3D" id="1.10.287.950">
    <property type="entry name" value="Methyl-accepting chemotaxis protein"/>
    <property type="match status" value="1"/>
</dbReference>
<evidence type="ECO:0000256" key="1">
    <source>
        <dbReference type="ARBA" id="ARBA00022481"/>
    </source>
</evidence>
<dbReference type="SUPFAM" id="SSF58104">
    <property type="entry name" value="Methyl-accepting chemotaxis protein (MCP) signaling domain"/>
    <property type="match status" value="1"/>
</dbReference>
<dbReference type="InterPro" id="IPR004089">
    <property type="entry name" value="MCPsignal_dom"/>
</dbReference>
<comment type="similarity">
    <text evidence="2">Belongs to the methyl-accepting chemotaxis (MCP) protein family.</text>
</comment>
<sequence>LASTVRMNTDNALQADALAKGASDVAERGGQAVSMVVNTMGEISASSHKMAEIVGVIDGIAFQTNILALNAAVEAARAGEQGKGFAVVAGEVRSLAQRSAQAAKEIKGLIEESQHKVEAGAQQAGQAGEVMREVVGSVQGVTTIMGEIASASHEQSDGIEQVNQAVTQMDGVVQQNAALVEEAAAAAGSLQEQASRLAQAVAVFKLTT</sequence>
<protein>
    <submittedName>
        <fullName evidence="5">Methyl-accepting chemotaxis protein</fullName>
    </submittedName>
</protein>
<evidence type="ECO:0000259" key="4">
    <source>
        <dbReference type="PROSITE" id="PS50111"/>
    </source>
</evidence>
<dbReference type="PROSITE" id="PS50111">
    <property type="entry name" value="CHEMOTAXIS_TRANSDUC_2"/>
    <property type="match status" value="1"/>
</dbReference>
<dbReference type="AlphaFoldDB" id="A0A853H4E3"/>
<evidence type="ECO:0000313" key="6">
    <source>
        <dbReference type="Proteomes" id="UP000554144"/>
    </source>
</evidence>
<proteinExistence type="inferred from homology"/>
<dbReference type="PANTHER" id="PTHR43531:SF14">
    <property type="entry name" value="METHYL-ACCEPTING CHEMOTAXIS PROTEIN I-RELATED"/>
    <property type="match status" value="1"/>
</dbReference>
<organism evidence="5 6">
    <name type="scientific">Pollutimonas harenae</name>
    <dbReference type="NCBI Taxonomy" id="657015"/>
    <lineage>
        <taxon>Bacteria</taxon>
        <taxon>Pseudomonadati</taxon>
        <taxon>Pseudomonadota</taxon>
        <taxon>Betaproteobacteria</taxon>
        <taxon>Burkholderiales</taxon>
        <taxon>Alcaligenaceae</taxon>
        <taxon>Pollutimonas</taxon>
    </lineage>
</organism>
<dbReference type="InterPro" id="IPR004090">
    <property type="entry name" value="Chemotax_Me-accpt_rcpt"/>
</dbReference>
<dbReference type="Pfam" id="PF00015">
    <property type="entry name" value="MCPsignal"/>
    <property type="match status" value="1"/>
</dbReference>
<dbReference type="PANTHER" id="PTHR43531">
    <property type="entry name" value="PROTEIN ICFG"/>
    <property type="match status" value="1"/>
</dbReference>
<evidence type="ECO:0000256" key="2">
    <source>
        <dbReference type="ARBA" id="ARBA00029447"/>
    </source>
</evidence>
<accession>A0A853H4E3</accession>
<dbReference type="InterPro" id="IPR051310">
    <property type="entry name" value="MCP_chemotaxis"/>
</dbReference>
<dbReference type="GO" id="GO:0006935">
    <property type="term" value="P:chemotaxis"/>
    <property type="evidence" value="ECO:0007669"/>
    <property type="project" value="InterPro"/>
</dbReference>
<evidence type="ECO:0000313" key="5">
    <source>
        <dbReference type="EMBL" id="NYT87082.1"/>
    </source>
</evidence>
<feature type="domain" description="Methyl-accepting transducer" evidence="4">
    <location>
        <begin position="1"/>
        <end position="191"/>
    </location>
</feature>
<keyword evidence="6" id="KW-1185">Reference proteome</keyword>
<gene>
    <name evidence="5" type="ORF">H0A62_15910</name>
</gene>
<comment type="caution">
    <text evidence="5">The sequence shown here is derived from an EMBL/GenBank/DDBJ whole genome shotgun (WGS) entry which is preliminary data.</text>
</comment>
<dbReference type="EMBL" id="JACCEV010000009">
    <property type="protein sequence ID" value="NYT87082.1"/>
    <property type="molecule type" value="Genomic_DNA"/>
</dbReference>
<dbReference type="GO" id="GO:0004888">
    <property type="term" value="F:transmembrane signaling receptor activity"/>
    <property type="evidence" value="ECO:0007669"/>
    <property type="project" value="InterPro"/>
</dbReference>
<reference evidence="5 6" key="1">
    <citation type="submission" date="2020-07" db="EMBL/GenBank/DDBJ databases">
        <title>Taxonomic revisions and descriptions of new bacterial species based on genomic comparisons in the high-G+C-content subgroup of the family Alcaligenaceae.</title>
        <authorList>
            <person name="Szabo A."/>
            <person name="Felfoldi T."/>
        </authorList>
    </citation>
    <scope>NUCLEOTIDE SEQUENCE [LARGE SCALE GENOMIC DNA]</scope>
    <source>
        <strain evidence="5 6">DSM 25667</strain>
    </source>
</reference>
<dbReference type="PRINTS" id="PR00260">
    <property type="entry name" value="CHEMTRNSDUCR"/>
</dbReference>
<keyword evidence="1" id="KW-0488">Methylation</keyword>
<dbReference type="SMART" id="SM00283">
    <property type="entry name" value="MA"/>
    <property type="match status" value="1"/>
</dbReference>
<feature type="non-terminal residue" evidence="5">
    <location>
        <position position="1"/>
    </location>
</feature>
<dbReference type="GO" id="GO:0005886">
    <property type="term" value="C:plasma membrane"/>
    <property type="evidence" value="ECO:0007669"/>
    <property type="project" value="TreeGrafter"/>
</dbReference>
<name>A0A853H4E3_9BURK</name>
<keyword evidence="3" id="KW-0807">Transducer</keyword>
<dbReference type="GO" id="GO:0007165">
    <property type="term" value="P:signal transduction"/>
    <property type="evidence" value="ECO:0007669"/>
    <property type="project" value="UniProtKB-KW"/>
</dbReference>
<dbReference type="Proteomes" id="UP000554144">
    <property type="component" value="Unassembled WGS sequence"/>
</dbReference>